<dbReference type="Proteomes" id="UP000321204">
    <property type="component" value="Chromosome"/>
</dbReference>
<dbReference type="KEGG" id="fgg:FSB75_04455"/>
<dbReference type="OrthoDB" id="678489at2"/>
<feature type="domain" description="DUF6249" evidence="2">
    <location>
        <begin position="10"/>
        <end position="115"/>
    </location>
</feature>
<keyword evidence="4" id="KW-1185">Reference proteome</keyword>
<evidence type="ECO:0000256" key="1">
    <source>
        <dbReference type="SAM" id="Phobius"/>
    </source>
</evidence>
<evidence type="ECO:0000313" key="3">
    <source>
        <dbReference type="EMBL" id="QEC55187.1"/>
    </source>
</evidence>
<name>A0A5B8UEV9_9BACT</name>
<reference evidence="3 4" key="1">
    <citation type="journal article" date="2015" name="Int. J. Syst. Evol. Microbiol.">
        <title>Flavisolibacter ginsenosidimutans sp. nov., with ginsenoside-converting activity isolated from soil used for cultivating ginseng.</title>
        <authorList>
            <person name="Zhao Y."/>
            <person name="Liu Q."/>
            <person name="Kang M.S."/>
            <person name="Jin F."/>
            <person name="Yu H."/>
            <person name="Im W.T."/>
        </authorList>
    </citation>
    <scope>NUCLEOTIDE SEQUENCE [LARGE SCALE GENOMIC DNA]</scope>
    <source>
        <strain evidence="3 4">Gsoil 636</strain>
    </source>
</reference>
<keyword evidence="1" id="KW-1133">Transmembrane helix</keyword>
<evidence type="ECO:0000259" key="2">
    <source>
        <dbReference type="Pfam" id="PF19762"/>
    </source>
</evidence>
<keyword evidence="1" id="KW-0812">Transmembrane</keyword>
<accession>A0A5B8UEV9</accession>
<feature type="transmembrane region" description="Helical" evidence="1">
    <location>
        <begin position="54"/>
        <end position="73"/>
    </location>
</feature>
<dbReference type="EMBL" id="CP042433">
    <property type="protein sequence ID" value="QEC55187.1"/>
    <property type="molecule type" value="Genomic_DNA"/>
</dbReference>
<keyword evidence="1" id="KW-0472">Membrane</keyword>
<gene>
    <name evidence="3" type="ORF">FSB75_04455</name>
</gene>
<protein>
    <recommendedName>
        <fullName evidence="2">DUF6249 domain-containing protein</fullName>
    </recommendedName>
</protein>
<proteinExistence type="predicted"/>
<dbReference type="InterPro" id="IPR046216">
    <property type="entry name" value="DUF6249"/>
</dbReference>
<organism evidence="3 4">
    <name type="scientific">Flavisolibacter ginsenosidimutans</name>
    <dbReference type="NCBI Taxonomy" id="661481"/>
    <lineage>
        <taxon>Bacteria</taxon>
        <taxon>Pseudomonadati</taxon>
        <taxon>Bacteroidota</taxon>
        <taxon>Chitinophagia</taxon>
        <taxon>Chitinophagales</taxon>
        <taxon>Chitinophagaceae</taxon>
        <taxon>Flavisolibacter</taxon>
    </lineage>
</organism>
<sequence length="126" mass="14013">MQGAEVLVPITIFAGGFAMIFGIVYLKTRENLAMVEKGMNPKQRYNSPAPFKSLKLGLLLLGAGLGLLTAYLIDTNVLRNGNDSYHYQHNIPFLYFSLIAVGGGLGLIASYWTEKKEYDRNRNLPE</sequence>
<dbReference type="AlphaFoldDB" id="A0A5B8UEV9"/>
<evidence type="ECO:0000313" key="4">
    <source>
        <dbReference type="Proteomes" id="UP000321204"/>
    </source>
</evidence>
<feature type="transmembrane region" description="Helical" evidence="1">
    <location>
        <begin position="93"/>
        <end position="112"/>
    </location>
</feature>
<dbReference type="RefSeq" id="WP_146783379.1">
    <property type="nucleotide sequence ID" value="NZ_BAABIO010000006.1"/>
</dbReference>
<dbReference type="Pfam" id="PF19762">
    <property type="entry name" value="DUF6249"/>
    <property type="match status" value="1"/>
</dbReference>
<feature type="transmembrane region" description="Helical" evidence="1">
    <location>
        <begin position="6"/>
        <end position="26"/>
    </location>
</feature>